<dbReference type="InterPro" id="IPR029070">
    <property type="entry name" value="Chitinase_insertion_sf"/>
</dbReference>
<protein>
    <recommendedName>
        <fullName evidence="7">Chitinase domain-containing protein 1</fullName>
    </recommendedName>
</protein>
<dbReference type="KEGG" id="nta:107801636"/>
<comment type="similarity">
    <text evidence="3">Belongs to the glycosyl hydrolase 18 family.</text>
</comment>
<dbReference type="SMART" id="SM00636">
    <property type="entry name" value="Glyco_18"/>
    <property type="match status" value="1"/>
</dbReference>
<dbReference type="GO" id="GO:0008061">
    <property type="term" value="F:chitin binding"/>
    <property type="evidence" value="ECO:0007669"/>
    <property type="project" value="InterPro"/>
</dbReference>
<reference evidence="9" key="2">
    <citation type="submission" date="2025-08" db="UniProtKB">
        <authorList>
            <consortium name="RefSeq"/>
        </authorList>
    </citation>
    <scope>IDENTIFICATION</scope>
    <source>
        <tissue evidence="9">Leaf</tissue>
    </source>
</reference>
<keyword evidence="5" id="KW-0732">Signal</keyword>
<keyword evidence="6" id="KW-0458">Lysosome</keyword>
<evidence type="ECO:0000313" key="8">
    <source>
        <dbReference type="Proteomes" id="UP000790787"/>
    </source>
</evidence>
<dbReference type="PANTHER" id="PTHR46066:SF2">
    <property type="entry name" value="CHITINASE DOMAIN-CONTAINING PROTEIN 1"/>
    <property type="match status" value="1"/>
</dbReference>
<evidence type="ECO:0000256" key="6">
    <source>
        <dbReference type="ARBA" id="ARBA00023228"/>
    </source>
</evidence>
<dbReference type="PaxDb" id="4097-A0A1S4AUX2"/>
<dbReference type="SUPFAM" id="SSF51445">
    <property type="entry name" value="(Trans)glycosidases"/>
    <property type="match status" value="1"/>
</dbReference>
<dbReference type="GO" id="GO:0005764">
    <property type="term" value="C:lysosome"/>
    <property type="evidence" value="ECO:0007669"/>
    <property type="project" value="UniProtKB-SubCell"/>
</dbReference>
<proteinExistence type="inferred from homology"/>
<organism evidence="8 9">
    <name type="scientific">Nicotiana tabacum</name>
    <name type="common">Common tobacco</name>
    <dbReference type="NCBI Taxonomy" id="4097"/>
    <lineage>
        <taxon>Eukaryota</taxon>
        <taxon>Viridiplantae</taxon>
        <taxon>Streptophyta</taxon>
        <taxon>Embryophyta</taxon>
        <taxon>Tracheophyta</taxon>
        <taxon>Spermatophyta</taxon>
        <taxon>Magnoliopsida</taxon>
        <taxon>eudicotyledons</taxon>
        <taxon>Gunneridae</taxon>
        <taxon>Pentapetalae</taxon>
        <taxon>asterids</taxon>
        <taxon>lamiids</taxon>
        <taxon>Solanales</taxon>
        <taxon>Solanaceae</taxon>
        <taxon>Nicotianoideae</taxon>
        <taxon>Nicotianeae</taxon>
        <taxon>Nicotiana</taxon>
    </lineage>
</organism>
<dbReference type="RefSeq" id="XP_016480474.2">
    <property type="nucleotide sequence ID" value="XM_016624988.2"/>
</dbReference>
<dbReference type="PROSITE" id="PS51910">
    <property type="entry name" value="GH18_2"/>
    <property type="match status" value="1"/>
</dbReference>
<dbReference type="InterPro" id="IPR011583">
    <property type="entry name" value="Chitinase_II/V-like_cat"/>
</dbReference>
<dbReference type="Gene3D" id="3.10.50.10">
    <property type="match status" value="1"/>
</dbReference>
<dbReference type="SMR" id="A0A1S4AUX2"/>
<dbReference type="Pfam" id="PF00704">
    <property type="entry name" value="Glyco_hydro_18"/>
    <property type="match status" value="1"/>
</dbReference>
<dbReference type="InterPro" id="IPR001223">
    <property type="entry name" value="Glyco_hydro18_cat"/>
</dbReference>
<dbReference type="PANTHER" id="PTHR46066">
    <property type="entry name" value="CHITINASE DOMAIN-CONTAINING PROTEIN 1 FAMILY MEMBER"/>
    <property type="match status" value="1"/>
</dbReference>
<evidence type="ECO:0000256" key="2">
    <source>
        <dbReference type="ARBA" id="ARBA00004613"/>
    </source>
</evidence>
<dbReference type="FunFam" id="3.20.20.80:FF:000028">
    <property type="entry name" value="Chitinase domain-containing protein 1"/>
    <property type="match status" value="1"/>
</dbReference>
<dbReference type="GeneID" id="107801636"/>
<dbReference type="GO" id="GO:0005975">
    <property type="term" value="P:carbohydrate metabolic process"/>
    <property type="evidence" value="ECO:0007669"/>
    <property type="project" value="InterPro"/>
</dbReference>
<dbReference type="FunFam" id="3.10.50.10:FF:000002">
    <property type="entry name" value="Chitinase domain-containing protein 1"/>
    <property type="match status" value="1"/>
</dbReference>
<evidence type="ECO:0000313" key="9">
    <source>
        <dbReference type="RefSeq" id="XP_016480474.2"/>
    </source>
</evidence>
<dbReference type="RefSeq" id="XP_016480474.1">
    <property type="nucleotide sequence ID" value="XM_016624988.1"/>
</dbReference>
<evidence type="ECO:0000256" key="5">
    <source>
        <dbReference type="ARBA" id="ARBA00022729"/>
    </source>
</evidence>
<name>A0A1S4AUX2_TOBAC</name>
<evidence type="ECO:0000256" key="3">
    <source>
        <dbReference type="ARBA" id="ARBA00009336"/>
    </source>
</evidence>
<dbReference type="Proteomes" id="UP000790787">
    <property type="component" value="Chromosome 11"/>
</dbReference>
<dbReference type="InterPro" id="IPR017853">
    <property type="entry name" value="GH"/>
</dbReference>
<dbReference type="GO" id="GO:0005576">
    <property type="term" value="C:extracellular region"/>
    <property type="evidence" value="ECO:0007669"/>
    <property type="project" value="UniProtKB-SubCell"/>
</dbReference>
<comment type="subcellular location">
    <subcellularLocation>
        <location evidence="1">Lysosome</location>
    </subcellularLocation>
    <subcellularLocation>
        <location evidence="2">Secreted</location>
    </subcellularLocation>
</comment>
<dbReference type="OrthoDB" id="10254444at2759"/>
<dbReference type="Gene3D" id="3.20.20.80">
    <property type="entry name" value="Glycosidases"/>
    <property type="match status" value="1"/>
</dbReference>
<reference evidence="8" key="1">
    <citation type="journal article" date="2014" name="Nat. Commun.">
        <title>The tobacco genome sequence and its comparison with those of tomato and potato.</title>
        <authorList>
            <person name="Sierro N."/>
            <person name="Battey J.N."/>
            <person name="Ouadi S."/>
            <person name="Bakaher N."/>
            <person name="Bovet L."/>
            <person name="Willig A."/>
            <person name="Goepfert S."/>
            <person name="Peitsch M.C."/>
            <person name="Ivanov N.V."/>
        </authorList>
    </citation>
    <scope>NUCLEOTIDE SEQUENCE [LARGE SCALE GENOMIC DNA]</scope>
</reference>
<evidence type="ECO:0000256" key="4">
    <source>
        <dbReference type="ARBA" id="ARBA00022525"/>
    </source>
</evidence>
<keyword evidence="4" id="KW-0964">Secreted</keyword>
<evidence type="ECO:0000256" key="1">
    <source>
        <dbReference type="ARBA" id="ARBA00004371"/>
    </source>
</evidence>
<dbReference type="GO" id="GO:0012505">
    <property type="term" value="C:endomembrane system"/>
    <property type="evidence" value="ECO:0000318"/>
    <property type="project" value="GO_Central"/>
</dbReference>
<dbReference type="CDD" id="cd02876">
    <property type="entry name" value="GH18_SI-CLP"/>
    <property type="match status" value="1"/>
</dbReference>
<dbReference type="AlphaFoldDB" id="A0A1S4AUX2"/>
<dbReference type="STRING" id="4097.A0A1S4AUX2"/>
<accession>A0A1S4AUX2</accession>
<keyword evidence="8" id="KW-1185">Reference proteome</keyword>
<gene>
    <name evidence="9" type="primary">LOC107801636</name>
</gene>
<dbReference type="OMA" id="YSINERI"/>
<evidence type="ECO:0000256" key="7">
    <source>
        <dbReference type="ARBA" id="ARBA00040976"/>
    </source>
</evidence>
<sequence>MAKKRSRQGGPSSSHRSERVESSSQNHRTHGSVKSHTNRHRWLTTFCILFVAIFVLIYRQNYYFSTTVRDGGDSNRPYVHQRGLVKTDLTYREILTENSKVSENISQRYFRNPVLAYITPWNSKGYDLAKKFSSKITHLSPVWYELKNEGSKLVLNGRHNADRGWISDIRMKGNSLILPRVVLEAIPVDLLKKKRLREKAINLIITECKELEYDGIVLESWSRWVAYGILHDSDKRNMALKFIKQLGEAMHSVHLERNGKTNLQLVYVIGPPRTDKLQEHDFGPEDLQALSDAVDGFSLMTYDYSSPYNPGPNAPLKWIRSTLHLLAAAGCKGRRLAEKIFVGLNFYGNDFVLSKGLGGGPIISHEYLSLLEEHKPLIQWEEDSAEHFFLYSDNQQVQHAVFYPSLMSLAVRLEEALSWGAGISIWEIGQALSVMSKGKQIINSAPSSSTAKLESPHLPVDSSTKSSDRPSNSRKRKMISRRTEYVHARSGEEVPPEDGYSWRKYGQKHILGAKYPREYYRCARRHLSKCIATKMVKRSDTEPPIFEVIYGESHSCGQESKNQNEDLPAPVLTVLTKEKQSEEVGRRGEISESDIAEMVSTPNNSFNNSSTGVVFSSNSNSNSLFNIANSDFISTPTSSPHPDWNFLSFDDDARLTALLNDGPENVSCTYKGVDFISTPTSVRNLLLDDSLTTLSNSAPQNARRIYRGVRQRSWGKWAADIRDPKRGARVWLGTFDNSHDAAVAYDDAAYRLYGKNARVNFPERYMKHA</sequence>
<dbReference type="GO" id="GO:0070492">
    <property type="term" value="F:oligosaccharide binding"/>
    <property type="evidence" value="ECO:0000318"/>
    <property type="project" value="GO_Central"/>
</dbReference>